<protein>
    <submittedName>
        <fullName evidence="1">Uncharacterized protein</fullName>
    </submittedName>
</protein>
<organism evidence="1 2">
    <name type="scientific">Paenibacillus cellulosilyticus</name>
    <dbReference type="NCBI Taxonomy" id="375489"/>
    <lineage>
        <taxon>Bacteria</taxon>
        <taxon>Bacillati</taxon>
        <taxon>Bacillota</taxon>
        <taxon>Bacilli</taxon>
        <taxon>Bacillales</taxon>
        <taxon>Paenibacillaceae</taxon>
        <taxon>Paenibacillus</taxon>
    </lineage>
</organism>
<sequence length="39" mass="4612">MSPFHYLARIMVDLLSEIVINHRRICFTIKLRVNAVLNN</sequence>
<name>A0A2V2YZ16_9BACL</name>
<reference evidence="1 2" key="1">
    <citation type="submission" date="2018-05" db="EMBL/GenBank/DDBJ databases">
        <title>Genomic Encyclopedia of Type Strains, Phase III (KMG-III): the genomes of soil and plant-associated and newly described type strains.</title>
        <authorList>
            <person name="Whitman W."/>
        </authorList>
    </citation>
    <scope>NUCLEOTIDE SEQUENCE [LARGE SCALE GENOMIC DNA]</scope>
    <source>
        <strain evidence="1 2">CECT 5696</strain>
    </source>
</reference>
<keyword evidence="2" id="KW-1185">Reference proteome</keyword>
<gene>
    <name evidence="1" type="ORF">DFQ01_10160</name>
</gene>
<proteinExistence type="predicted"/>
<dbReference type="AlphaFoldDB" id="A0A2V2YZ16"/>
<comment type="caution">
    <text evidence="1">The sequence shown here is derived from an EMBL/GenBank/DDBJ whole genome shotgun (WGS) entry which is preliminary data.</text>
</comment>
<dbReference type="EMBL" id="QGTQ01000001">
    <property type="protein sequence ID" value="PWW08339.1"/>
    <property type="molecule type" value="Genomic_DNA"/>
</dbReference>
<evidence type="ECO:0000313" key="1">
    <source>
        <dbReference type="EMBL" id="PWW08339.1"/>
    </source>
</evidence>
<evidence type="ECO:0000313" key="2">
    <source>
        <dbReference type="Proteomes" id="UP000246635"/>
    </source>
</evidence>
<accession>A0A2V2YZ16</accession>
<dbReference type="Proteomes" id="UP000246635">
    <property type="component" value="Unassembled WGS sequence"/>
</dbReference>